<sequence>MRRAAPQPVQEVTQGAAKRCLLRLNTSATDHLTLEEAWVFIQKSITLRAMISREMLQDMFDRAASHKCGKEMDLRDLQRAGSQRFRISHLHFDHWIAIIKEANPPNSQILVSQTGPTKDSLNVTKSGSGTGYIILSKQEKEEALLKCPDLSEERRLKAGDSLMSHMKSSKRSASTSPPKVFIGAKQRLEAKAKREEEAMQAWKREQAANSTLSHPHPFITKLKLPSNQEFKQDKSLYLPMDRMEQLYAEGAKVPPSRSGRKDFITKFHLPANHDMYLEYMEEKRKDDIINQQGWEEAARVPKPPSPPAFDATFELRSKKQEFATGKFFPEAPYKRHEEANPYEPQIMQRKAEHLGMKAFVPPPDVSASILATYVQHPYPWRGPLDLRKLPPSSS</sequence>
<proteinExistence type="predicted"/>
<reference evidence="1" key="1">
    <citation type="submission" date="2021-01" db="EMBL/GenBank/DDBJ databases">
        <authorList>
            <person name="Corre E."/>
            <person name="Pelletier E."/>
            <person name="Niang G."/>
            <person name="Scheremetjew M."/>
            <person name="Finn R."/>
            <person name="Kale V."/>
            <person name="Holt S."/>
            <person name="Cochrane G."/>
            <person name="Meng A."/>
            <person name="Brown T."/>
            <person name="Cohen L."/>
        </authorList>
    </citation>
    <scope>NUCLEOTIDE SEQUENCE</scope>
    <source>
        <strain evidence="1">CCMP1594</strain>
    </source>
</reference>
<protein>
    <submittedName>
        <fullName evidence="1">Uncharacterized protein</fullName>
    </submittedName>
</protein>
<accession>A0A7S4G4C0</accession>
<organism evidence="1">
    <name type="scientific">Eutreptiella gymnastica</name>
    <dbReference type="NCBI Taxonomy" id="73025"/>
    <lineage>
        <taxon>Eukaryota</taxon>
        <taxon>Discoba</taxon>
        <taxon>Euglenozoa</taxon>
        <taxon>Euglenida</taxon>
        <taxon>Spirocuta</taxon>
        <taxon>Euglenophyceae</taxon>
        <taxon>Eutreptiales</taxon>
        <taxon>Eutreptiaceae</taxon>
        <taxon>Eutreptiella</taxon>
    </lineage>
</organism>
<gene>
    <name evidence="1" type="ORF">EGYM00163_LOCUS36114</name>
</gene>
<evidence type="ECO:0000313" key="1">
    <source>
        <dbReference type="EMBL" id="CAE0824871.1"/>
    </source>
</evidence>
<dbReference type="AlphaFoldDB" id="A0A7S4G4C0"/>
<name>A0A7S4G4C0_9EUGL</name>
<dbReference type="EMBL" id="HBJA01104678">
    <property type="protein sequence ID" value="CAE0824871.1"/>
    <property type="molecule type" value="Transcribed_RNA"/>
</dbReference>